<dbReference type="Proteomes" id="UP000799428">
    <property type="component" value="Unassembled WGS sequence"/>
</dbReference>
<proteinExistence type="predicted"/>
<dbReference type="AlphaFoldDB" id="A0A6G1JZG7"/>
<evidence type="ECO:0000313" key="3">
    <source>
        <dbReference type="Proteomes" id="UP000799428"/>
    </source>
</evidence>
<keyword evidence="3" id="KW-1185">Reference proteome</keyword>
<feature type="region of interest" description="Disordered" evidence="1">
    <location>
        <begin position="58"/>
        <end position="82"/>
    </location>
</feature>
<accession>A0A6G1JZG7</accession>
<name>A0A6G1JZG7_9PLEO</name>
<gene>
    <name evidence="2" type="ORF">K504DRAFT_448614</name>
</gene>
<organism evidence="2 3">
    <name type="scientific">Pleomassaria siparia CBS 279.74</name>
    <dbReference type="NCBI Taxonomy" id="1314801"/>
    <lineage>
        <taxon>Eukaryota</taxon>
        <taxon>Fungi</taxon>
        <taxon>Dikarya</taxon>
        <taxon>Ascomycota</taxon>
        <taxon>Pezizomycotina</taxon>
        <taxon>Dothideomycetes</taxon>
        <taxon>Pleosporomycetidae</taxon>
        <taxon>Pleosporales</taxon>
        <taxon>Pleomassariaceae</taxon>
        <taxon>Pleomassaria</taxon>
    </lineage>
</organism>
<evidence type="ECO:0000256" key="1">
    <source>
        <dbReference type="SAM" id="MobiDB-lite"/>
    </source>
</evidence>
<evidence type="ECO:0000313" key="2">
    <source>
        <dbReference type="EMBL" id="KAF2705557.1"/>
    </source>
</evidence>
<reference evidence="2" key="1">
    <citation type="journal article" date="2020" name="Stud. Mycol.">
        <title>101 Dothideomycetes genomes: a test case for predicting lifestyles and emergence of pathogens.</title>
        <authorList>
            <person name="Haridas S."/>
            <person name="Albert R."/>
            <person name="Binder M."/>
            <person name="Bloem J."/>
            <person name="Labutti K."/>
            <person name="Salamov A."/>
            <person name="Andreopoulos B."/>
            <person name="Baker S."/>
            <person name="Barry K."/>
            <person name="Bills G."/>
            <person name="Bluhm B."/>
            <person name="Cannon C."/>
            <person name="Castanera R."/>
            <person name="Culley D."/>
            <person name="Daum C."/>
            <person name="Ezra D."/>
            <person name="Gonzalez J."/>
            <person name="Henrissat B."/>
            <person name="Kuo A."/>
            <person name="Liang C."/>
            <person name="Lipzen A."/>
            <person name="Lutzoni F."/>
            <person name="Magnuson J."/>
            <person name="Mondo S."/>
            <person name="Nolan M."/>
            <person name="Ohm R."/>
            <person name="Pangilinan J."/>
            <person name="Park H.-J."/>
            <person name="Ramirez L."/>
            <person name="Alfaro M."/>
            <person name="Sun H."/>
            <person name="Tritt A."/>
            <person name="Yoshinaga Y."/>
            <person name="Zwiers L.-H."/>
            <person name="Turgeon B."/>
            <person name="Goodwin S."/>
            <person name="Spatafora J."/>
            <person name="Crous P."/>
            <person name="Grigoriev I."/>
        </authorList>
    </citation>
    <scope>NUCLEOTIDE SEQUENCE</scope>
    <source>
        <strain evidence="2">CBS 279.74</strain>
    </source>
</reference>
<protein>
    <submittedName>
        <fullName evidence="2">Uncharacterized protein</fullName>
    </submittedName>
</protein>
<sequence>MTVLWKTPDSTITKAVLGMAGNYEQEEYGHGFVFSKVAGLSNGDEESPPGMELWPARTPNPDLPMEGLKDDAENVDSQNEDPDTKFERSIFMKMLMKTRFARPGSKNDSSVFDWNRVDRFITKGHKSKYISFSTSKNHVYIVARGIWLVEAIIWYSKLCKGPGEFITPSRLREIGDMIKRAELQTFYHDHYPSNELHKIPEDVYLKDPMDGEVLQDIAKQDPGYKDAIHETGNEHTKTVYVLDIDFRSFQAVHRAMCLHDWEPPNPMKRHTMFLNMEWMAPLSVRKWGGGDITRVLKAFPPIWRQRDQPKKWQKVLEDKCLHIGIDNIVFSSMGWAWSSPNNEEPSSSTTNTLLLNEGTMRAYLLAAQASSTLGVKHHIFAVPRWLSSESEDEIREFMFGPDSIIMKRPYHEIFKYIQGGTLLILVRPPIPFRQYLSIWAAHESNGYPAAILCETVDSKTTSYDYCDDEECAKFESKNFFTPCRHNNEYCKDPISRSVQAMMLEKYEVVIDFGDAVTPQMPELTLYVRKRYLSAQRSWNPDEELDEDVQ</sequence>
<dbReference type="EMBL" id="MU005778">
    <property type="protein sequence ID" value="KAF2705557.1"/>
    <property type="molecule type" value="Genomic_DNA"/>
</dbReference>